<feature type="domain" description="NAD-dependent epimerase/dehydratase" evidence="2">
    <location>
        <begin position="8"/>
        <end position="255"/>
    </location>
</feature>
<name>A0A3B0RID2_9ZZZZ</name>
<dbReference type="InterPro" id="IPR036291">
    <property type="entry name" value="NAD(P)-bd_dom_sf"/>
</dbReference>
<keyword evidence="1" id="KW-0520">NAD</keyword>
<dbReference type="PRINTS" id="PR01713">
    <property type="entry name" value="NUCEPIMERASE"/>
</dbReference>
<accession>A0A3B0RID2</accession>
<dbReference type="AlphaFoldDB" id="A0A3B0RID2"/>
<dbReference type="Pfam" id="PF01370">
    <property type="entry name" value="Epimerase"/>
    <property type="match status" value="1"/>
</dbReference>
<dbReference type="SUPFAM" id="SSF51735">
    <property type="entry name" value="NAD(P)-binding Rossmann-fold domains"/>
    <property type="match status" value="1"/>
</dbReference>
<reference evidence="3" key="1">
    <citation type="submission" date="2018-06" db="EMBL/GenBank/DDBJ databases">
        <authorList>
            <person name="Zhirakovskaya E."/>
        </authorList>
    </citation>
    <scope>NUCLEOTIDE SEQUENCE</scope>
</reference>
<dbReference type="Gene3D" id="3.40.50.720">
    <property type="entry name" value="NAD(P)-binding Rossmann-like Domain"/>
    <property type="match status" value="1"/>
</dbReference>
<dbReference type="GO" id="GO:0008460">
    <property type="term" value="F:dTDP-glucose 4,6-dehydratase activity"/>
    <property type="evidence" value="ECO:0007669"/>
    <property type="project" value="UniProtKB-EC"/>
</dbReference>
<evidence type="ECO:0000313" key="3">
    <source>
        <dbReference type="EMBL" id="VAV87978.1"/>
    </source>
</evidence>
<sequence length="328" mass="36715">MSKSHNFLVTGAAGFIGFFLIQRLIADGHTVTGLDNMNAYYDTDLKEARLAVLLKLDGFTFIKADVSDREAVEKIFSGNPFTRVVHLAAQAGVRFSLTDPHEYIPANLSGFFNVLHACKEAKLEHFVYASSSSVYGANSKVPFEETDATDHPVNLYAATKRSNELMAWSYAHIYGLASTGLRFFTVYGPWGRPDMAYFHFSKAILAGQTIKVFNHGNMKRDFTYIDDIIESIVRIVEIIPTGDKTGAPWKVFNIGRNKPENLMKIISVLEDALGKKAQMEMLPMQPGEMLDTYANSTPLIAETGYQPSVNIEEGITKFVKWYKDFYQA</sequence>
<organism evidence="3">
    <name type="scientific">hydrothermal vent metagenome</name>
    <dbReference type="NCBI Taxonomy" id="652676"/>
    <lineage>
        <taxon>unclassified sequences</taxon>
        <taxon>metagenomes</taxon>
        <taxon>ecological metagenomes</taxon>
    </lineage>
</organism>
<dbReference type="InterPro" id="IPR001509">
    <property type="entry name" value="Epimerase_deHydtase"/>
</dbReference>
<keyword evidence="3" id="KW-0456">Lyase</keyword>
<dbReference type="EC" id="4.2.1.46" evidence="3"/>
<proteinExistence type="predicted"/>
<gene>
    <name evidence="3" type="ORF">MNBD_ALPHA08-2418</name>
</gene>
<protein>
    <submittedName>
        <fullName evidence="3">dTDP-glucose 4,6-dehydratase</fullName>
        <ecNumber evidence="3">4.2.1.46</ecNumber>
    </submittedName>
</protein>
<dbReference type="EMBL" id="UOEC01000035">
    <property type="protein sequence ID" value="VAV87978.1"/>
    <property type="molecule type" value="Genomic_DNA"/>
</dbReference>
<evidence type="ECO:0000256" key="1">
    <source>
        <dbReference type="ARBA" id="ARBA00023027"/>
    </source>
</evidence>
<evidence type="ECO:0000259" key="2">
    <source>
        <dbReference type="Pfam" id="PF01370"/>
    </source>
</evidence>
<dbReference type="PANTHER" id="PTHR43574">
    <property type="entry name" value="EPIMERASE-RELATED"/>
    <property type="match status" value="1"/>
</dbReference>